<reference evidence="1" key="1">
    <citation type="submission" date="2020-10" db="EMBL/GenBank/DDBJ databases">
        <title>Genomic Encyclopedia of Type Strains, Phase IV (KMG-IV): sequencing the most valuable type-strain genomes for metagenomic binning, comparative biology and taxonomic classification.</title>
        <authorList>
            <person name="Goeker M."/>
        </authorList>
    </citation>
    <scope>NUCLEOTIDE SEQUENCE</scope>
    <source>
        <strain evidence="1">DSM 13886</strain>
    </source>
</reference>
<dbReference type="EMBL" id="JADBEL010000001">
    <property type="protein sequence ID" value="MBE1553224.1"/>
    <property type="molecule type" value="Genomic_DNA"/>
</dbReference>
<keyword evidence="2" id="KW-1185">Reference proteome</keyword>
<evidence type="ECO:0000313" key="2">
    <source>
        <dbReference type="Proteomes" id="UP000658225"/>
    </source>
</evidence>
<dbReference type="Proteomes" id="UP000658225">
    <property type="component" value="Unassembled WGS sequence"/>
</dbReference>
<accession>A0A927MKH7</accession>
<comment type="caution">
    <text evidence="1">The sequence shown here is derived from an EMBL/GenBank/DDBJ whole genome shotgun (WGS) entry which is preliminary data.</text>
</comment>
<name>A0A927MKH7_9BACL</name>
<organism evidence="1 2">
    <name type="scientific">Sporosarcina limicola</name>
    <dbReference type="NCBI Taxonomy" id="34101"/>
    <lineage>
        <taxon>Bacteria</taxon>
        <taxon>Bacillati</taxon>
        <taxon>Bacillota</taxon>
        <taxon>Bacilli</taxon>
        <taxon>Bacillales</taxon>
        <taxon>Caryophanaceae</taxon>
        <taxon>Sporosarcina</taxon>
    </lineage>
</organism>
<sequence length="129" mass="15166">MPTIIDIELFLEQVRKFISLGKIDFLPSSKNKYALSNLGISFDDAFALVIDLTAMNYYRGPNPDHKFPKQQVWEFGLENIFQENEKPMSDLYIKLAIRKRKEPKETDILMMSFHSAERAMRFPYRGNRV</sequence>
<gene>
    <name evidence="1" type="ORF">H4683_000293</name>
</gene>
<dbReference type="RefSeq" id="WP_192597039.1">
    <property type="nucleotide sequence ID" value="NZ_JADBEL010000001.1"/>
</dbReference>
<evidence type="ECO:0000313" key="1">
    <source>
        <dbReference type="EMBL" id="MBE1553224.1"/>
    </source>
</evidence>
<dbReference type="AlphaFoldDB" id="A0A927MKH7"/>
<proteinExistence type="predicted"/>
<protein>
    <submittedName>
        <fullName evidence="1">Uncharacterized protein</fullName>
    </submittedName>
</protein>